<dbReference type="Proteomes" id="UP000460626">
    <property type="component" value="Unassembled WGS sequence"/>
</dbReference>
<dbReference type="AlphaFoldDB" id="A0A845A0R7"/>
<keyword evidence="1" id="KW-0732">Signal</keyword>
<dbReference type="OrthoDB" id="7408743at2"/>
<keyword evidence="3" id="KW-1185">Reference proteome</keyword>
<evidence type="ECO:0000313" key="3">
    <source>
        <dbReference type="Proteomes" id="UP000460626"/>
    </source>
</evidence>
<name>A0A845A0R7_9SPHN</name>
<evidence type="ECO:0000256" key="1">
    <source>
        <dbReference type="SAM" id="SignalP"/>
    </source>
</evidence>
<accession>A0A845A0R7</accession>
<sequence length="138" mass="14916">MRRAILSLAAMGLGLAGMSVPAPALAQQSAVLPADPQDFQCFVLLQQRRAAFMTNQQMPIEQRAQFVDNLTIISAFYAGRISHYSSAEAVPQFRSATAEIASATPEQRDAFANVCANFYVSVMNVLTTTGEQAATQQQ</sequence>
<proteinExistence type="predicted"/>
<comment type="caution">
    <text evidence="2">The sequence shown here is derived from an EMBL/GenBank/DDBJ whole genome shotgun (WGS) entry which is preliminary data.</text>
</comment>
<gene>
    <name evidence="2" type="ORF">GRI62_05905</name>
</gene>
<protein>
    <submittedName>
        <fullName evidence="2">Uncharacterized protein</fullName>
    </submittedName>
</protein>
<organism evidence="2 3">
    <name type="scientific">Aurantiacibacter arachoides</name>
    <dbReference type="NCBI Taxonomy" id="1850444"/>
    <lineage>
        <taxon>Bacteria</taxon>
        <taxon>Pseudomonadati</taxon>
        <taxon>Pseudomonadota</taxon>
        <taxon>Alphaproteobacteria</taxon>
        <taxon>Sphingomonadales</taxon>
        <taxon>Erythrobacteraceae</taxon>
        <taxon>Aurantiacibacter</taxon>
    </lineage>
</organism>
<feature type="signal peptide" evidence="1">
    <location>
        <begin position="1"/>
        <end position="26"/>
    </location>
</feature>
<dbReference type="EMBL" id="WTYH01000001">
    <property type="protein sequence ID" value="MXO93140.1"/>
    <property type="molecule type" value="Genomic_DNA"/>
</dbReference>
<reference evidence="2 3" key="1">
    <citation type="submission" date="2019-12" db="EMBL/GenBank/DDBJ databases">
        <title>Genomic-based taxomic classification of the family Erythrobacteraceae.</title>
        <authorList>
            <person name="Xu L."/>
        </authorList>
    </citation>
    <scope>NUCLEOTIDE SEQUENCE [LARGE SCALE GENOMIC DNA]</scope>
    <source>
        <strain evidence="2 3">RC4-10-4</strain>
    </source>
</reference>
<evidence type="ECO:0000313" key="2">
    <source>
        <dbReference type="EMBL" id="MXO93140.1"/>
    </source>
</evidence>
<dbReference type="RefSeq" id="WP_131452444.1">
    <property type="nucleotide sequence ID" value="NZ_BMJK01000001.1"/>
</dbReference>
<feature type="chain" id="PRO_5032804932" evidence="1">
    <location>
        <begin position="27"/>
        <end position="138"/>
    </location>
</feature>